<sequence>MRYKHIAATMVVAGLLSLVITGNAEASRRCGPTSEADGVGNMGTSWTLKSKHDDDGPGGSFVVGEEFEIHTNVPNQVWSITFADNGQVFFTGDDTSTATGIREQHPTANHPGTNQHMTAHAVNHTTGEIIDAAVDVAPVPACGG</sequence>
<keyword evidence="1" id="KW-0732">Signal</keyword>
<evidence type="ECO:0008006" key="4">
    <source>
        <dbReference type="Google" id="ProtNLM"/>
    </source>
</evidence>
<dbReference type="RefSeq" id="WP_377873756.1">
    <property type="nucleotide sequence ID" value="NZ_JBHMAY010000059.1"/>
</dbReference>
<organism evidence="2 3">
    <name type="scientific">Amycolatopsis halotolerans</name>
    <dbReference type="NCBI Taxonomy" id="330083"/>
    <lineage>
        <taxon>Bacteria</taxon>
        <taxon>Bacillati</taxon>
        <taxon>Actinomycetota</taxon>
        <taxon>Actinomycetes</taxon>
        <taxon>Pseudonocardiales</taxon>
        <taxon>Pseudonocardiaceae</taxon>
        <taxon>Amycolatopsis</taxon>
    </lineage>
</organism>
<evidence type="ECO:0000256" key="1">
    <source>
        <dbReference type="SAM" id="SignalP"/>
    </source>
</evidence>
<feature type="signal peptide" evidence="1">
    <location>
        <begin position="1"/>
        <end position="26"/>
    </location>
</feature>
<reference evidence="3" key="1">
    <citation type="journal article" date="2019" name="Int. J. Syst. Evol. Microbiol.">
        <title>The Global Catalogue of Microorganisms (GCM) 10K type strain sequencing project: providing services to taxonomists for standard genome sequencing and annotation.</title>
        <authorList>
            <consortium name="The Broad Institute Genomics Platform"/>
            <consortium name="The Broad Institute Genome Sequencing Center for Infectious Disease"/>
            <person name="Wu L."/>
            <person name="Ma J."/>
        </authorList>
    </citation>
    <scope>NUCLEOTIDE SEQUENCE [LARGE SCALE GENOMIC DNA]</scope>
    <source>
        <strain evidence="3">CGMCC 4.7682</strain>
    </source>
</reference>
<comment type="caution">
    <text evidence="2">The sequence shown here is derived from an EMBL/GenBank/DDBJ whole genome shotgun (WGS) entry which is preliminary data.</text>
</comment>
<proteinExistence type="predicted"/>
<name>A0ABV7QQ78_9PSEU</name>
<accession>A0ABV7QQ78</accession>
<protein>
    <recommendedName>
        <fullName evidence="4">Secreted protein</fullName>
    </recommendedName>
</protein>
<dbReference type="EMBL" id="JBHRWI010000033">
    <property type="protein sequence ID" value="MFC3514075.1"/>
    <property type="molecule type" value="Genomic_DNA"/>
</dbReference>
<keyword evidence="3" id="KW-1185">Reference proteome</keyword>
<feature type="chain" id="PRO_5045416398" description="Secreted protein" evidence="1">
    <location>
        <begin position="27"/>
        <end position="144"/>
    </location>
</feature>
<gene>
    <name evidence="2" type="ORF">ACFORO_28180</name>
</gene>
<dbReference type="Proteomes" id="UP001595764">
    <property type="component" value="Unassembled WGS sequence"/>
</dbReference>
<evidence type="ECO:0000313" key="2">
    <source>
        <dbReference type="EMBL" id="MFC3514075.1"/>
    </source>
</evidence>
<evidence type="ECO:0000313" key="3">
    <source>
        <dbReference type="Proteomes" id="UP001595764"/>
    </source>
</evidence>